<accession>A0AAX6HUQ8</accession>
<feature type="repeat" description="PPR" evidence="2">
    <location>
        <begin position="276"/>
        <end position="310"/>
    </location>
</feature>
<reference evidence="3" key="2">
    <citation type="submission" date="2023-04" db="EMBL/GenBank/DDBJ databases">
        <authorList>
            <person name="Bruccoleri R.E."/>
            <person name="Oakeley E.J."/>
            <person name="Faust A.-M."/>
            <person name="Dessus-Babus S."/>
            <person name="Altorfer M."/>
            <person name="Burckhardt D."/>
            <person name="Oertli M."/>
            <person name="Naumann U."/>
            <person name="Petersen F."/>
            <person name="Wong J."/>
        </authorList>
    </citation>
    <scope>NUCLEOTIDE SEQUENCE</scope>
    <source>
        <strain evidence="3">GSM-AAB239-AS_SAM_17_03QT</strain>
        <tissue evidence="3">Leaf</tissue>
    </source>
</reference>
<dbReference type="GO" id="GO:0003723">
    <property type="term" value="F:RNA binding"/>
    <property type="evidence" value="ECO:0007669"/>
    <property type="project" value="InterPro"/>
</dbReference>
<keyword evidence="4" id="KW-1185">Reference proteome</keyword>
<feature type="repeat" description="PPR" evidence="2">
    <location>
        <begin position="72"/>
        <end position="106"/>
    </location>
</feature>
<dbReference type="Proteomes" id="UP001140949">
    <property type="component" value="Unassembled WGS sequence"/>
</dbReference>
<comment type="caution">
    <text evidence="3">The sequence shown here is derived from an EMBL/GenBank/DDBJ whole genome shotgun (WGS) entry which is preliminary data.</text>
</comment>
<dbReference type="InterPro" id="IPR046960">
    <property type="entry name" value="PPR_At4g14850-like_plant"/>
</dbReference>
<dbReference type="PANTHER" id="PTHR47926:SF449">
    <property type="entry name" value="PENTATRICOPEPTIDE REPEAT-CONTAINING PROTEIN"/>
    <property type="match status" value="1"/>
</dbReference>
<dbReference type="GO" id="GO:0009451">
    <property type="term" value="P:RNA modification"/>
    <property type="evidence" value="ECO:0007669"/>
    <property type="project" value="InterPro"/>
</dbReference>
<evidence type="ECO:0000313" key="4">
    <source>
        <dbReference type="Proteomes" id="UP001140949"/>
    </source>
</evidence>
<dbReference type="AlphaFoldDB" id="A0AAX6HUQ8"/>
<protein>
    <submittedName>
        <fullName evidence="3">Pentatricopeptide repeat-containing protein-like, mitochondrial</fullName>
    </submittedName>
</protein>
<dbReference type="FunFam" id="1.25.40.10:FF:000158">
    <property type="entry name" value="pentatricopeptide repeat-containing protein At2g33680"/>
    <property type="match status" value="1"/>
</dbReference>
<name>A0AAX6HUQ8_IRIPA</name>
<dbReference type="Pfam" id="PF01535">
    <property type="entry name" value="PPR"/>
    <property type="match status" value="4"/>
</dbReference>
<dbReference type="EMBL" id="JANAVB010006599">
    <property type="protein sequence ID" value="KAJ6844453.1"/>
    <property type="molecule type" value="Genomic_DNA"/>
</dbReference>
<proteinExistence type="predicted"/>
<dbReference type="InterPro" id="IPR011990">
    <property type="entry name" value="TPR-like_helical_dom_sf"/>
</dbReference>
<dbReference type="Pfam" id="PF20431">
    <property type="entry name" value="E_motif"/>
    <property type="match status" value="1"/>
</dbReference>
<sequence length="489" mass="53657">MSSFSHLPEFTISKLLKSSSKSPNRIKSIHSLIIKLGLSQSTILITSLINLSLKSKLIPYAHKLFDKMPHRDVVAWTSMVVGHAHLGLHRDSLSFFRGMLEDSILPNGHSLSGALIACSGLRSSVLGREIHAQVVKLSTFGPVDPVVYNGLIGMYSASGRLGYSQLLFNRVPVKGIVTWNEMMSGYLNNTQPELALKCLVSMASDGTRPDEFSYAICIDACSSLASLRQGIQVHCCVIKIGLDSDLVVRNSLLDMYAKCGCIASARLVFDTACLRDSVLCTAMVSALGKCGLVREAITMFESMAERDEVAYLAVLSACSHGGLVREGWHYFVAMGEEGEGVFPKVEHYGCMADLLSRSGRLDEALDFVNSMPLEPSVSIWSSFLNSCRIYGNMKLARLASARLLELDPENHSNWVVLSSVHALERDWTESWRVREDMKGQSVKKEPGCSWIEVKDGVCVFLMEDKGYPEVAEIARSLSNVGKNSTGIDN</sequence>
<dbReference type="InterPro" id="IPR002885">
    <property type="entry name" value="PPR_rpt"/>
</dbReference>
<evidence type="ECO:0000256" key="2">
    <source>
        <dbReference type="PROSITE-ProRule" id="PRU00708"/>
    </source>
</evidence>
<dbReference type="Gene3D" id="1.25.40.10">
    <property type="entry name" value="Tetratricopeptide repeat domain"/>
    <property type="match status" value="4"/>
</dbReference>
<dbReference type="PANTHER" id="PTHR47926">
    <property type="entry name" value="PENTATRICOPEPTIDE REPEAT-CONTAINING PROTEIN"/>
    <property type="match status" value="1"/>
</dbReference>
<feature type="repeat" description="PPR" evidence="2">
    <location>
        <begin position="175"/>
        <end position="209"/>
    </location>
</feature>
<dbReference type="NCBIfam" id="TIGR00756">
    <property type="entry name" value="PPR"/>
    <property type="match status" value="2"/>
</dbReference>
<evidence type="ECO:0000256" key="1">
    <source>
        <dbReference type="ARBA" id="ARBA00022737"/>
    </source>
</evidence>
<dbReference type="PROSITE" id="PS51375">
    <property type="entry name" value="PPR"/>
    <property type="match status" value="3"/>
</dbReference>
<dbReference type="Pfam" id="PF13041">
    <property type="entry name" value="PPR_2"/>
    <property type="match status" value="1"/>
</dbReference>
<dbReference type="InterPro" id="IPR046848">
    <property type="entry name" value="E_motif"/>
</dbReference>
<organism evidence="3 4">
    <name type="scientific">Iris pallida</name>
    <name type="common">Sweet iris</name>
    <dbReference type="NCBI Taxonomy" id="29817"/>
    <lineage>
        <taxon>Eukaryota</taxon>
        <taxon>Viridiplantae</taxon>
        <taxon>Streptophyta</taxon>
        <taxon>Embryophyta</taxon>
        <taxon>Tracheophyta</taxon>
        <taxon>Spermatophyta</taxon>
        <taxon>Magnoliopsida</taxon>
        <taxon>Liliopsida</taxon>
        <taxon>Asparagales</taxon>
        <taxon>Iridaceae</taxon>
        <taxon>Iridoideae</taxon>
        <taxon>Irideae</taxon>
        <taxon>Iris</taxon>
    </lineage>
</organism>
<keyword evidence="1" id="KW-0677">Repeat</keyword>
<dbReference type="GO" id="GO:0099402">
    <property type="term" value="P:plant organ development"/>
    <property type="evidence" value="ECO:0007669"/>
    <property type="project" value="UniProtKB-ARBA"/>
</dbReference>
<reference evidence="3" key="1">
    <citation type="journal article" date="2023" name="GigaByte">
        <title>Genome assembly of the bearded iris, Iris pallida Lam.</title>
        <authorList>
            <person name="Bruccoleri R.E."/>
            <person name="Oakeley E.J."/>
            <person name="Faust A.M.E."/>
            <person name="Altorfer M."/>
            <person name="Dessus-Babus S."/>
            <person name="Burckhardt D."/>
            <person name="Oertli M."/>
            <person name="Naumann U."/>
            <person name="Petersen F."/>
            <person name="Wong J."/>
        </authorList>
    </citation>
    <scope>NUCLEOTIDE SEQUENCE</scope>
    <source>
        <strain evidence="3">GSM-AAB239-AS_SAM_17_03QT</strain>
    </source>
</reference>
<gene>
    <name evidence="3" type="ORF">M6B38_292665</name>
</gene>
<evidence type="ECO:0000313" key="3">
    <source>
        <dbReference type="EMBL" id="KAJ6844453.1"/>
    </source>
</evidence>